<keyword evidence="7 13" id="KW-0418">Kinase</keyword>
<keyword evidence="8 11" id="KW-0067">ATP-binding</keyword>
<dbReference type="CDD" id="cd14137">
    <property type="entry name" value="STKc_GSK3"/>
    <property type="match status" value="1"/>
</dbReference>
<dbReference type="GO" id="GO:0005524">
    <property type="term" value="F:ATP binding"/>
    <property type="evidence" value="ECO:0007669"/>
    <property type="project" value="UniProtKB-UniRule"/>
</dbReference>
<dbReference type="InterPro" id="IPR039192">
    <property type="entry name" value="STKc_GSK3"/>
</dbReference>
<dbReference type="PANTHER" id="PTHR24057">
    <property type="entry name" value="GLYCOGEN SYNTHASE KINASE-3 ALPHA"/>
    <property type="match status" value="1"/>
</dbReference>
<comment type="catalytic activity">
    <reaction evidence="9">
        <text>L-threonyl-[protein] + ATP = O-phospho-L-threonyl-[protein] + ADP + H(+)</text>
        <dbReference type="Rhea" id="RHEA:46608"/>
        <dbReference type="Rhea" id="RHEA-COMP:11060"/>
        <dbReference type="Rhea" id="RHEA-COMP:11605"/>
        <dbReference type="ChEBI" id="CHEBI:15378"/>
        <dbReference type="ChEBI" id="CHEBI:30013"/>
        <dbReference type="ChEBI" id="CHEBI:30616"/>
        <dbReference type="ChEBI" id="CHEBI:61977"/>
        <dbReference type="ChEBI" id="CHEBI:456216"/>
        <dbReference type="EC" id="2.7.11.1"/>
    </reaction>
</comment>
<dbReference type="FunFam" id="1.10.510.10:FF:000688">
    <property type="entry name" value="RIM11p Protein kinase"/>
    <property type="match status" value="1"/>
</dbReference>
<evidence type="ECO:0000256" key="11">
    <source>
        <dbReference type="PROSITE-ProRule" id="PRU10141"/>
    </source>
</evidence>
<dbReference type="GO" id="GO:0005737">
    <property type="term" value="C:cytoplasm"/>
    <property type="evidence" value="ECO:0007669"/>
    <property type="project" value="TreeGrafter"/>
</dbReference>
<protein>
    <recommendedName>
        <fullName evidence="2">non-specific serine/threonine protein kinase</fullName>
        <ecNumber evidence="2">2.7.11.1</ecNumber>
    </recommendedName>
</protein>
<dbReference type="GO" id="GO:0007165">
    <property type="term" value="P:signal transduction"/>
    <property type="evidence" value="ECO:0007669"/>
    <property type="project" value="TreeGrafter"/>
</dbReference>
<comment type="similarity">
    <text evidence="1">Belongs to the protein kinase superfamily. CMGC Ser/Thr protein kinase family. GSK-3 subfamily.</text>
</comment>
<dbReference type="GeneID" id="54629404"/>
<dbReference type="VEuPathDB" id="FungiDB:SPAR_D01570"/>
<dbReference type="InterPro" id="IPR050591">
    <property type="entry name" value="GSK-3"/>
</dbReference>
<dbReference type="PROSITE" id="PS00107">
    <property type="entry name" value="PROTEIN_KINASE_ATP"/>
    <property type="match status" value="1"/>
</dbReference>
<dbReference type="Pfam" id="PF00069">
    <property type="entry name" value="Pkinase"/>
    <property type="match status" value="1"/>
</dbReference>
<dbReference type="GO" id="GO:0030154">
    <property type="term" value="P:cell differentiation"/>
    <property type="evidence" value="ECO:0007669"/>
    <property type="project" value="TreeGrafter"/>
</dbReference>
<evidence type="ECO:0000256" key="6">
    <source>
        <dbReference type="ARBA" id="ARBA00022741"/>
    </source>
</evidence>
<dbReference type="GO" id="GO:0005634">
    <property type="term" value="C:nucleus"/>
    <property type="evidence" value="ECO:0007669"/>
    <property type="project" value="TreeGrafter"/>
</dbReference>
<dbReference type="EC" id="2.7.11.1" evidence="2"/>
<keyword evidence="3 13" id="KW-0723">Serine/threonine-protein kinase</keyword>
<evidence type="ECO:0000256" key="2">
    <source>
        <dbReference type="ARBA" id="ARBA00012513"/>
    </source>
</evidence>
<evidence type="ECO:0000256" key="10">
    <source>
        <dbReference type="ARBA" id="ARBA00048679"/>
    </source>
</evidence>
<organism evidence="13">
    <name type="scientific">Saccharomyces paradoxus</name>
    <name type="common">Yeast</name>
    <name type="synonym">Saccharomyces douglasii</name>
    <dbReference type="NCBI Taxonomy" id="27291"/>
    <lineage>
        <taxon>Eukaryota</taxon>
        <taxon>Fungi</taxon>
        <taxon>Dikarya</taxon>
        <taxon>Ascomycota</taxon>
        <taxon>Saccharomycotina</taxon>
        <taxon>Saccharomycetes</taxon>
        <taxon>Saccharomycetales</taxon>
        <taxon>Saccharomycetaceae</taxon>
        <taxon>Saccharomyces</taxon>
    </lineage>
</organism>
<name>A0A8B8UN30_SACPA</name>
<dbReference type="PROSITE" id="PS00108">
    <property type="entry name" value="PROTEIN_KINASE_ST"/>
    <property type="match status" value="1"/>
</dbReference>
<reference evidence="13" key="1">
    <citation type="journal article" date="2017" name="Nat. Genet.">
        <title>Contrasting evolutionary genome dynamics between domesticated and wild yeasts.</title>
        <authorList>
            <person name="Yue J.X."/>
            <person name="Li J."/>
            <person name="Aigrain L."/>
            <person name="Hallin J."/>
            <person name="Persson K."/>
            <person name="Oliver K."/>
            <person name="Bergstrom A."/>
            <person name="Coupland P."/>
            <person name="Warringer J."/>
            <person name="Lagomarsino M.C."/>
            <person name="Fischer G."/>
            <person name="Durbin R."/>
            <person name="Liti G."/>
        </authorList>
    </citation>
    <scope>NUCLEOTIDE SEQUENCE</scope>
    <source>
        <strain evidence="13">CBS432</strain>
    </source>
</reference>
<reference evidence="13" key="2">
    <citation type="submission" date="2020-01" db="EMBL/GenBank/DDBJ databases">
        <title>Population-level Yeast Reference Genomes.</title>
        <authorList>
            <person name="Yue J.-X."/>
        </authorList>
    </citation>
    <scope>NUCLEOTIDE SEQUENCE</scope>
    <source>
        <strain evidence="13">CBS432</strain>
    </source>
</reference>
<evidence type="ECO:0000256" key="3">
    <source>
        <dbReference type="ARBA" id="ARBA00022527"/>
    </source>
</evidence>
<evidence type="ECO:0000256" key="7">
    <source>
        <dbReference type="ARBA" id="ARBA00022777"/>
    </source>
</evidence>
<dbReference type="InterPro" id="IPR008271">
    <property type="entry name" value="Ser/Thr_kinase_AS"/>
</dbReference>
<gene>
    <name evidence="13" type="primary">MRK1</name>
    <name evidence="13" type="ORF">SPAR_D01570</name>
</gene>
<feature type="domain" description="Protein kinase" evidence="12">
    <location>
        <begin position="244"/>
        <end position="527"/>
    </location>
</feature>
<evidence type="ECO:0000259" key="12">
    <source>
        <dbReference type="PROSITE" id="PS50011"/>
    </source>
</evidence>
<dbReference type="OrthoDB" id="4042521at2759"/>
<evidence type="ECO:0000256" key="5">
    <source>
        <dbReference type="ARBA" id="ARBA00022679"/>
    </source>
</evidence>
<evidence type="ECO:0000313" key="13">
    <source>
        <dbReference type="RefSeq" id="XP_033765190.1"/>
    </source>
</evidence>
<dbReference type="InterPro" id="IPR011009">
    <property type="entry name" value="Kinase-like_dom_sf"/>
</dbReference>
<proteinExistence type="inferred from homology"/>
<dbReference type="SUPFAM" id="SSF56112">
    <property type="entry name" value="Protein kinase-like (PK-like)"/>
    <property type="match status" value="1"/>
</dbReference>
<keyword evidence="4" id="KW-0597">Phosphoprotein</keyword>
<sequence>MTDVLRNLVRKISFSNSDNLQLKHKTSIQSNTALEKKKRKPDTGKKVSEVQVHHSIPNFNNSAEYINDIENLIISKLVDGCKEGIAVDHIEHVDTSDSKTDEKVVTKQENISSKLSKEKVEKMINFDYRYIKTRQRTISCQWRNVSVVATRVKTEPRQYSRHKKKIVKRKRERTITDIVSLILTTRLPNIRKIQEHSSIFYGTTIFMGIRSYTNIGLVHKRVYKHDHKTDADKKNRGETIDISYPTTEVVGHGSFGVVVTTVIIETNQKVAIKKVLQDRRYKNRELETMKMLCHPNTVGLQYYFYEKDEEDEVYLNLVLDYMPQSLYQRLRHFVHLKVDMPRLEIKFYAYQLFKALNYLHNVPRICHRDIKPQNLLVDPTTFSFKICDFGSAKCLKPDQPNVSYICSRYYRAPELMFGATNYSSQVDVWSSACVIAELLLGKPLFSGESGIDQLVEIIKIMGIPTKDEISGMNPNYEDHIFPNIKPITLTKVFKGENPDILDLLTKTLRYHPCERLVPLQCLLSSYFDEIKRCDTDAYVKAQNLRMFDFDVKTELGHVPLVELPTIEERLKHAVSEPSSSL</sequence>
<dbReference type="GO" id="GO:0004712">
    <property type="term" value="F:protein serine/threonine/tyrosine kinase activity"/>
    <property type="evidence" value="ECO:0007669"/>
    <property type="project" value="TreeGrafter"/>
</dbReference>
<reference evidence="13" key="3">
    <citation type="submission" date="2025-07" db="EMBL/GenBank/DDBJ databases">
        <authorList>
            <consortium name="NCBI Genome Project"/>
        </authorList>
    </citation>
    <scope>NUCLEOTIDE SEQUENCE</scope>
    <source>
        <strain evidence="13">CBS432</strain>
    </source>
</reference>
<dbReference type="InterPro" id="IPR000719">
    <property type="entry name" value="Prot_kinase_dom"/>
</dbReference>
<accession>A0A8B8UN30</accession>
<evidence type="ECO:0000256" key="9">
    <source>
        <dbReference type="ARBA" id="ARBA00047899"/>
    </source>
</evidence>
<evidence type="ECO:0000256" key="1">
    <source>
        <dbReference type="ARBA" id="ARBA00005527"/>
    </source>
</evidence>
<dbReference type="Gene3D" id="1.10.510.10">
    <property type="entry name" value="Transferase(Phosphotransferase) domain 1"/>
    <property type="match status" value="1"/>
</dbReference>
<dbReference type="KEGG" id="spao:SPAR_D01570"/>
<dbReference type="PROSITE" id="PS50011">
    <property type="entry name" value="PROTEIN_KINASE_DOM"/>
    <property type="match status" value="1"/>
</dbReference>
<keyword evidence="6 11" id="KW-0547">Nucleotide-binding</keyword>
<comment type="catalytic activity">
    <reaction evidence="10">
        <text>L-seryl-[protein] + ATP = O-phospho-L-seryl-[protein] + ADP + H(+)</text>
        <dbReference type="Rhea" id="RHEA:17989"/>
        <dbReference type="Rhea" id="RHEA-COMP:9863"/>
        <dbReference type="Rhea" id="RHEA-COMP:11604"/>
        <dbReference type="ChEBI" id="CHEBI:15378"/>
        <dbReference type="ChEBI" id="CHEBI:29999"/>
        <dbReference type="ChEBI" id="CHEBI:30616"/>
        <dbReference type="ChEBI" id="CHEBI:83421"/>
        <dbReference type="ChEBI" id="CHEBI:456216"/>
        <dbReference type="EC" id="2.7.11.1"/>
    </reaction>
</comment>
<dbReference type="Gene3D" id="3.30.200.20">
    <property type="entry name" value="Phosphorylase Kinase, domain 1"/>
    <property type="match status" value="1"/>
</dbReference>
<dbReference type="PANTHER" id="PTHR24057:SF0">
    <property type="entry name" value="PROTEIN KINASE SHAGGY-RELATED"/>
    <property type="match status" value="1"/>
</dbReference>
<dbReference type="GO" id="GO:0004674">
    <property type="term" value="F:protein serine/threonine kinase activity"/>
    <property type="evidence" value="ECO:0007669"/>
    <property type="project" value="UniProtKB-KW"/>
</dbReference>
<dbReference type="RefSeq" id="XP_033765190.1">
    <property type="nucleotide sequence ID" value="XM_033909299.1"/>
</dbReference>
<dbReference type="FunFam" id="3.30.200.20:FF:000009">
    <property type="entry name" value="Glycogen synthase kinase-3 beta"/>
    <property type="match status" value="1"/>
</dbReference>
<dbReference type="SMART" id="SM00220">
    <property type="entry name" value="S_TKc"/>
    <property type="match status" value="1"/>
</dbReference>
<reference evidence="13" key="4">
    <citation type="submission" date="2025-08" db="UniProtKB">
        <authorList>
            <consortium name="RefSeq"/>
        </authorList>
    </citation>
    <scope>IDENTIFICATION</scope>
    <source>
        <strain evidence="13">CBS432</strain>
    </source>
</reference>
<evidence type="ECO:0000256" key="4">
    <source>
        <dbReference type="ARBA" id="ARBA00022553"/>
    </source>
</evidence>
<evidence type="ECO:0000256" key="8">
    <source>
        <dbReference type="ARBA" id="ARBA00022840"/>
    </source>
</evidence>
<feature type="binding site" evidence="11">
    <location>
        <position position="274"/>
    </location>
    <ligand>
        <name>ATP</name>
        <dbReference type="ChEBI" id="CHEBI:30616"/>
    </ligand>
</feature>
<dbReference type="AlphaFoldDB" id="A0A8B8UN30"/>
<keyword evidence="5" id="KW-0808">Transferase</keyword>
<dbReference type="InterPro" id="IPR017441">
    <property type="entry name" value="Protein_kinase_ATP_BS"/>
</dbReference>